<organism evidence="2 3">
    <name type="scientific">Hermanssonia centrifuga</name>
    <dbReference type="NCBI Taxonomy" id="98765"/>
    <lineage>
        <taxon>Eukaryota</taxon>
        <taxon>Fungi</taxon>
        <taxon>Dikarya</taxon>
        <taxon>Basidiomycota</taxon>
        <taxon>Agaricomycotina</taxon>
        <taxon>Agaricomycetes</taxon>
        <taxon>Polyporales</taxon>
        <taxon>Meruliaceae</taxon>
        <taxon>Hermanssonia</taxon>
    </lineage>
</organism>
<keyword evidence="3" id="KW-1185">Reference proteome</keyword>
<proteinExistence type="predicted"/>
<feature type="non-terminal residue" evidence="2">
    <location>
        <position position="1"/>
    </location>
</feature>
<dbReference type="EMBL" id="SGPJ01000551">
    <property type="protein sequence ID" value="THG93875.1"/>
    <property type="molecule type" value="Genomic_DNA"/>
</dbReference>
<accession>A0A4S4K7S2</accession>
<evidence type="ECO:0000259" key="1">
    <source>
        <dbReference type="Pfam" id="PF20149"/>
    </source>
</evidence>
<gene>
    <name evidence="2" type="ORF">EW026_g7474</name>
</gene>
<protein>
    <recommendedName>
        <fullName evidence="1">DUF6532 domain-containing protein</fullName>
    </recommendedName>
</protein>
<name>A0A4S4K7S2_9APHY</name>
<dbReference type="Pfam" id="PF20149">
    <property type="entry name" value="DUF6532"/>
    <property type="match status" value="1"/>
</dbReference>
<dbReference type="AlphaFoldDB" id="A0A4S4K7S2"/>
<feature type="domain" description="DUF6532" evidence="1">
    <location>
        <begin position="5"/>
        <end position="154"/>
    </location>
</feature>
<evidence type="ECO:0000313" key="2">
    <source>
        <dbReference type="EMBL" id="THG93875.1"/>
    </source>
</evidence>
<sequence>DDDLKVIKARMPQIRGEVKAALKDTVRNNYGFIINDGTSEMVEVNRQLYAQLINRGAFTWTDPTKIGAQGTSYRHPAIQEVVIKSWFRNRKDEGVSQAEFFDAPGIPLVTLALVITAIQNALDEWKTGTYTQKDFTDKEYAEHYRKHLKVLKAWEKLTVELQTMSTRKLQTDILKAARIAVGINDDETAALAEALPALDDLASAE</sequence>
<evidence type="ECO:0000313" key="3">
    <source>
        <dbReference type="Proteomes" id="UP000309038"/>
    </source>
</evidence>
<dbReference type="Proteomes" id="UP000309038">
    <property type="component" value="Unassembled WGS sequence"/>
</dbReference>
<dbReference type="InterPro" id="IPR045341">
    <property type="entry name" value="DUF6532"/>
</dbReference>
<reference evidence="2 3" key="1">
    <citation type="submission" date="2019-02" db="EMBL/GenBank/DDBJ databases">
        <title>Genome sequencing of the rare red list fungi Phlebia centrifuga.</title>
        <authorList>
            <person name="Buettner E."/>
            <person name="Kellner H."/>
        </authorList>
    </citation>
    <scope>NUCLEOTIDE SEQUENCE [LARGE SCALE GENOMIC DNA]</scope>
    <source>
        <strain evidence="2 3">DSM 108282</strain>
    </source>
</reference>
<comment type="caution">
    <text evidence="2">The sequence shown here is derived from an EMBL/GenBank/DDBJ whole genome shotgun (WGS) entry which is preliminary data.</text>
</comment>